<dbReference type="CDD" id="cd00934">
    <property type="entry name" value="PTB"/>
    <property type="match status" value="1"/>
</dbReference>
<dbReference type="GeneID" id="115416425"/>
<name>A0A672ZBR7_9TELE</name>
<evidence type="ECO:0000313" key="3">
    <source>
        <dbReference type="Proteomes" id="UP000472271"/>
    </source>
</evidence>
<reference evidence="2" key="2">
    <citation type="submission" date="2025-09" db="UniProtKB">
        <authorList>
            <consortium name="Ensembl"/>
        </authorList>
    </citation>
    <scope>IDENTIFICATION</scope>
</reference>
<keyword evidence="3" id="KW-1185">Reference proteome</keyword>
<organism evidence="2 3">
    <name type="scientific">Sphaeramia orbicularis</name>
    <name type="common">orbiculate cardinalfish</name>
    <dbReference type="NCBI Taxonomy" id="375764"/>
    <lineage>
        <taxon>Eukaryota</taxon>
        <taxon>Metazoa</taxon>
        <taxon>Chordata</taxon>
        <taxon>Craniata</taxon>
        <taxon>Vertebrata</taxon>
        <taxon>Euteleostomi</taxon>
        <taxon>Actinopterygii</taxon>
        <taxon>Neopterygii</taxon>
        <taxon>Teleostei</taxon>
        <taxon>Neoteleostei</taxon>
        <taxon>Acanthomorphata</taxon>
        <taxon>Gobiaria</taxon>
        <taxon>Kurtiformes</taxon>
        <taxon>Apogonoidei</taxon>
        <taxon>Apogonidae</taxon>
        <taxon>Apogoninae</taxon>
        <taxon>Sphaeramia</taxon>
    </lineage>
</organism>
<dbReference type="Pfam" id="PF00640">
    <property type="entry name" value="PID"/>
    <property type="match status" value="1"/>
</dbReference>
<dbReference type="PROSITE" id="PS01179">
    <property type="entry name" value="PID"/>
    <property type="match status" value="1"/>
</dbReference>
<dbReference type="PANTHER" id="PTHR11232:SF79">
    <property type="entry name" value="PTB DOMAIN-CONTAINING ENGULFMENT ADAPTER PROTEIN 1"/>
    <property type="match status" value="1"/>
</dbReference>
<dbReference type="InterPro" id="IPR006020">
    <property type="entry name" value="PTB/PI_dom"/>
</dbReference>
<dbReference type="InterPro" id="IPR051133">
    <property type="entry name" value="Adapter_Engulfment-Domain"/>
</dbReference>
<dbReference type="Proteomes" id="UP000472271">
    <property type="component" value="Unassembled WGS sequence"/>
</dbReference>
<accession>A0A672ZBR7</accession>
<reference evidence="2" key="1">
    <citation type="submission" date="2025-08" db="UniProtKB">
        <authorList>
            <consortium name="Ensembl"/>
        </authorList>
    </citation>
    <scope>IDENTIFICATION</scope>
</reference>
<dbReference type="RefSeq" id="XP_029986054.1">
    <property type="nucleotide sequence ID" value="XM_030130194.1"/>
</dbReference>
<proteinExistence type="predicted"/>
<dbReference type="Ensembl" id="ENSSORT00005014706.1">
    <property type="protein sequence ID" value="ENSSORP00005014284.1"/>
    <property type="gene ID" value="ENSSORG00005007318.1"/>
</dbReference>
<sequence>MKMSQTSDEDNEICFTVKFLGRVEVERPHGLQVLEEAAQNLKTSDPKSLEKAAKQKKVHVFLSVSGIDILETKTKFLLYSCPLSSVSFCAVLPSSVQTFGFVSKHPASDTFHCYLFSSRRMSHVLVSAVGDTFRASRKEEHSRGGRDLIVEALRHKNKILQRENEDLKRRMKGQRE</sequence>
<dbReference type="Gene3D" id="2.30.29.30">
    <property type="entry name" value="Pleckstrin-homology domain (PH domain)/Phosphotyrosine-binding domain (PTB)"/>
    <property type="match status" value="1"/>
</dbReference>
<dbReference type="OrthoDB" id="10070446at2759"/>
<dbReference type="PANTHER" id="PTHR11232">
    <property type="entry name" value="PHOSPHOTYROSINE INTERACTION DOMAIN-CONTAINING FAMILY MEMBER"/>
    <property type="match status" value="1"/>
</dbReference>
<gene>
    <name evidence="2" type="primary">LOC115416425</name>
</gene>
<dbReference type="SMART" id="SM00462">
    <property type="entry name" value="PTB"/>
    <property type="match status" value="1"/>
</dbReference>
<dbReference type="InParanoid" id="A0A672ZBR7"/>
<dbReference type="SUPFAM" id="SSF50729">
    <property type="entry name" value="PH domain-like"/>
    <property type="match status" value="1"/>
</dbReference>
<dbReference type="InterPro" id="IPR011993">
    <property type="entry name" value="PH-like_dom_sf"/>
</dbReference>
<feature type="domain" description="PID" evidence="1">
    <location>
        <begin position="15"/>
        <end position="139"/>
    </location>
</feature>
<dbReference type="AlphaFoldDB" id="A0A672ZBR7"/>
<protein>
    <submittedName>
        <fullName evidence="2">PTB domain-containing engulfment adapter protein 1-like</fullName>
    </submittedName>
</protein>
<evidence type="ECO:0000313" key="2">
    <source>
        <dbReference type="Ensembl" id="ENSSORP00005014284.1"/>
    </source>
</evidence>
<evidence type="ECO:0000259" key="1">
    <source>
        <dbReference type="PROSITE" id="PS01179"/>
    </source>
</evidence>